<keyword evidence="2 4" id="KW-0328">Glycosyltransferase</keyword>
<evidence type="ECO:0000256" key="1">
    <source>
        <dbReference type="ARBA" id="ARBA00009995"/>
    </source>
</evidence>
<proteinExistence type="inferred from homology"/>
<name>A0AAD7P987_QUISA</name>
<dbReference type="InterPro" id="IPR035595">
    <property type="entry name" value="UDP_glycos_trans_CS"/>
</dbReference>
<reference evidence="6" key="1">
    <citation type="journal article" date="2023" name="Science">
        <title>Elucidation of the pathway for biosynthesis of saponin adjuvants from the soapbark tree.</title>
        <authorList>
            <person name="Reed J."/>
            <person name="Orme A."/>
            <person name="El-Demerdash A."/>
            <person name="Owen C."/>
            <person name="Martin L.B.B."/>
            <person name="Misra R.C."/>
            <person name="Kikuchi S."/>
            <person name="Rejzek M."/>
            <person name="Martin A.C."/>
            <person name="Harkess A."/>
            <person name="Leebens-Mack J."/>
            <person name="Louveau T."/>
            <person name="Stephenson M.J."/>
            <person name="Osbourn A."/>
        </authorList>
    </citation>
    <scope>NUCLEOTIDE SEQUENCE</scope>
    <source>
        <strain evidence="6">S10</strain>
    </source>
</reference>
<dbReference type="Pfam" id="PF00201">
    <property type="entry name" value="UDPGT"/>
    <property type="match status" value="1"/>
</dbReference>
<dbReference type="GO" id="GO:0080043">
    <property type="term" value="F:quercetin 3-O-glucosyltransferase activity"/>
    <property type="evidence" value="ECO:0007669"/>
    <property type="project" value="TreeGrafter"/>
</dbReference>
<dbReference type="InterPro" id="IPR002213">
    <property type="entry name" value="UDP_glucos_trans"/>
</dbReference>
<dbReference type="EC" id="2.4.1.-" evidence="5"/>
<dbReference type="FunFam" id="3.40.50.2000:FF:000091">
    <property type="entry name" value="Glycosyltransferase"/>
    <property type="match status" value="1"/>
</dbReference>
<comment type="caution">
    <text evidence="6">The sequence shown here is derived from an EMBL/GenBank/DDBJ whole genome shotgun (WGS) entry which is preliminary data.</text>
</comment>
<evidence type="ECO:0000313" key="6">
    <source>
        <dbReference type="EMBL" id="KAJ7946797.1"/>
    </source>
</evidence>
<comment type="similarity">
    <text evidence="1 4">Belongs to the UDP-glycosyltransferase family.</text>
</comment>
<organism evidence="6 7">
    <name type="scientific">Quillaja saponaria</name>
    <name type="common">Soap bark tree</name>
    <dbReference type="NCBI Taxonomy" id="32244"/>
    <lineage>
        <taxon>Eukaryota</taxon>
        <taxon>Viridiplantae</taxon>
        <taxon>Streptophyta</taxon>
        <taxon>Embryophyta</taxon>
        <taxon>Tracheophyta</taxon>
        <taxon>Spermatophyta</taxon>
        <taxon>Magnoliopsida</taxon>
        <taxon>eudicotyledons</taxon>
        <taxon>Gunneridae</taxon>
        <taxon>Pentapetalae</taxon>
        <taxon>rosids</taxon>
        <taxon>fabids</taxon>
        <taxon>Fabales</taxon>
        <taxon>Quillajaceae</taxon>
        <taxon>Quillaja</taxon>
    </lineage>
</organism>
<evidence type="ECO:0000313" key="7">
    <source>
        <dbReference type="Proteomes" id="UP001163823"/>
    </source>
</evidence>
<dbReference type="EMBL" id="JARAOO010000013">
    <property type="protein sequence ID" value="KAJ7946797.1"/>
    <property type="molecule type" value="Genomic_DNA"/>
</dbReference>
<dbReference type="PANTHER" id="PTHR11926">
    <property type="entry name" value="GLUCOSYL/GLUCURONOSYL TRANSFERASES"/>
    <property type="match status" value="1"/>
</dbReference>
<protein>
    <recommendedName>
        <fullName evidence="5">Glycosyltransferase</fullName>
        <ecNumber evidence="5">2.4.1.-</ecNumber>
    </recommendedName>
</protein>
<dbReference type="Gene3D" id="3.40.50.2000">
    <property type="entry name" value="Glycogen Phosphorylase B"/>
    <property type="match status" value="2"/>
</dbReference>
<keyword evidence="3 4" id="KW-0808">Transferase</keyword>
<evidence type="ECO:0000256" key="5">
    <source>
        <dbReference type="RuleBase" id="RU362057"/>
    </source>
</evidence>
<dbReference type="KEGG" id="qsa:O6P43_031679"/>
<dbReference type="Proteomes" id="UP001163823">
    <property type="component" value="Chromosome 13"/>
</dbReference>
<evidence type="ECO:0000256" key="4">
    <source>
        <dbReference type="RuleBase" id="RU003718"/>
    </source>
</evidence>
<sequence length="415" mass="46325">MPHFFQKHIPTLPNNIKAYNVEDGVPANHVFSGNNPLEEVDLFLMAAPENFQKVLDNVVEETGRRIRCLITDGFLTFAAQIAEQMQIPWIPIWIPLPCTLSAHLYTDLIRELINFNSNRIENNYNVNDLNDQTLEIIPGLSVMRIADSPEEVLSGETFFSKTLSRIGQVFPKASVVVMNFYEELNPSLLNNDLKRKLPNLLFVGFLTISIPQLSLPQSDLDTTGCLSWLDKQKPMSVAYLSFGTVATPPLDELIQLAEALETSEIPFIWSLRDNLKNNLPNGFLGRIAMKGKVVSWAPQAEVLAHDSIGVFVTHCGCNSVYESIANAVPMICRPFFGDHWMTGRMVEEVWGIGVRICGGAFTKSGLVKSLEIVLVHEQGKIMRQKAHVLKEVVVKAAGPNGIARRDFKNLLQVIS</sequence>
<dbReference type="PANTHER" id="PTHR11926:SF1560">
    <property type="entry name" value="UDP-GLYCOSYLTRANSFERASE 74E1-RELATED"/>
    <property type="match status" value="1"/>
</dbReference>
<evidence type="ECO:0000256" key="3">
    <source>
        <dbReference type="ARBA" id="ARBA00022679"/>
    </source>
</evidence>
<gene>
    <name evidence="6" type="ORF">O6P43_031679</name>
</gene>
<dbReference type="GO" id="GO:0080044">
    <property type="term" value="F:quercetin 7-O-glucosyltransferase activity"/>
    <property type="evidence" value="ECO:0007669"/>
    <property type="project" value="TreeGrafter"/>
</dbReference>
<dbReference type="AlphaFoldDB" id="A0AAD7P987"/>
<dbReference type="SUPFAM" id="SSF53756">
    <property type="entry name" value="UDP-Glycosyltransferase/glycogen phosphorylase"/>
    <property type="match status" value="1"/>
</dbReference>
<dbReference type="CDD" id="cd03784">
    <property type="entry name" value="GT1_Gtf-like"/>
    <property type="match status" value="1"/>
</dbReference>
<keyword evidence="7" id="KW-1185">Reference proteome</keyword>
<evidence type="ECO:0000256" key="2">
    <source>
        <dbReference type="ARBA" id="ARBA00022676"/>
    </source>
</evidence>
<accession>A0AAD7P987</accession>
<dbReference type="PROSITE" id="PS00375">
    <property type="entry name" value="UDPGT"/>
    <property type="match status" value="1"/>
</dbReference>